<comment type="caution">
    <text evidence="1">The sequence shown here is derived from an EMBL/GenBank/DDBJ whole genome shotgun (WGS) entry which is preliminary data.</text>
</comment>
<sequence>MTRTANALIEKLGQQGGAEVLPLLRQLDARGSFEAAYAREALKTRLMTQALATRPCAPPSNEDVTGELARLGDFAALRVEGGKLVAVRPTPKELGDLAYFLVAVRDAGPPVGETQEPGSDWRKPAQSNASLDAAYAELKSARLQGDLRGMDAAARRYLVLLGYPAPLKASEENTYGWHASRYTLVMREWAEVQEELGAFGEAAALYRRVSPGDGACGTGWDIALQEQILGVIRATEQHAGCRGVVAERLLDVDDMSRLSNALSPYGPERLREAGFDLPRLYRGALVTRHRDMPPEELQRVLSAAPEPLRTDALRRLQERGPEAWEKQVLALEGFADVGQRDALEPLFVLAVSSMGETQHRAVAALSDLVERPQRDPCAKNELLVGDGFESDGKRFIHKLGAQCATALKPRERDALATRLLPLLKSKDGQTREATVKALGRLGSPLAIPRLRQLDKDPYSEGFYLSDDQTRQIPIYRVREAAAEALKRLP</sequence>
<protein>
    <submittedName>
        <fullName evidence="1">HEAT repeat domain-containing protein</fullName>
    </submittedName>
</protein>
<dbReference type="EMBL" id="RAWE01000010">
    <property type="protein sequence ID" value="RKH06546.1"/>
    <property type="molecule type" value="Genomic_DNA"/>
</dbReference>
<dbReference type="InterPro" id="IPR011989">
    <property type="entry name" value="ARM-like"/>
</dbReference>
<evidence type="ECO:0000313" key="1">
    <source>
        <dbReference type="EMBL" id="RKH06546.1"/>
    </source>
</evidence>
<dbReference type="Gene3D" id="1.25.10.10">
    <property type="entry name" value="Leucine-rich Repeat Variant"/>
    <property type="match status" value="1"/>
</dbReference>
<dbReference type="AlphaFoldDB" id="A0A3A8KG84"/>
<dbReference type="InterPro" id="IPR016024">
    <property type="entry name" value="ARM-type_fold"/>
</dbReference>
<name>A0A3A8KG84_9BACT</name>
<reference evidence="2" key="1">
    <citation type="submission" date="2018-09" db="EMBL/GenBank/DDBJ databases">
        <authorList>
            <person name="Livingstone P.G."/>
            <person name="Whitworth D.E."/>
        </authorList>
    </citation>
    <scope>NUCLEOTIDE SEQUENCE [LARGE SCALE GENOMIC DNA]</scope>
    <source>
        <strain evidence="2">CA043D</strain>
    </source>
</reference>
<dbReference type="Proteomes" id="UP000268313">
    <property type="component" value="Unassembled WGS sequence"/>
</dbReference>
<gene>
    <name evidence="1" type="ORF">D7X32_05030</name>
</gene>
<accession>A0A3A8KG84</accession>
<dbReference type="InterPro" id="IPR004155">
    <property type="entry name" value="PBS_lyase_HEAT"/>
</dbReference>
<dbReference type="SUPFAM" id="SSF48371">
    <property type="entry name" value="ARM repeat"/>
    <property type="match status" value="1"/>
</dbReference>
<evidence type="ECO:0000313" key="2">
    <source>
        <dbReference type="Proteomes" id="UP000268313"/>
    </source>
</evidence>
<organism evidence="1 2">
    <name type="scientific">Corallococcus carmarthensis</name>
    <dbReference type="NCBI Taxonomy" id="2316728"/>
    <lineage>
        <taxon>Bacteria</taxon>
        <taxon>Pseudomonadati</taxon>
        <taxon>Myxococcota</taxon>
        <taxon>Myxococcia</taxon>
        <taxon>Myxococcales</taxon>
        <taxon>Cystobacterineae</taxon>
        <taxon>Myxococcaceae</taxon>
        <taxon>Corallococcus</taxon>
    </lineage>
</organism>
<proteinExistence type="predicted"/>
<keyword evidence="2" id="KW-1185">Reference proteome</keyword>
<dbReference type="Pfam" id="PF03130">
    <property type="entry name" value="HEAT_PBS"/>
    <property type="match status" value="1"/>
</dbReference>